<feature type="domain" description="TIR" evidence="6">
    <location>
        <begin position="6"/>
        <end position="172"/>
    </location>
</feature>
<reference evidence="8" key="4">
    <citation type="journal article" date="2018" name="Nat. Plants">
        <title>Whole-genome landscape of Medicago truncatula symbiotic genes.</title>
        <authorList>
            <person name="Pecrix Y."/>
            <person name="Gamas P."/>
            <person name="Carrere S."/>
        </authorList>
    </citation>
    <scope>NUCLEOTIDE SEQUENCE</scope>
    <source>
        <tissue evidence="8">Leaves</tissue>
    </source>
</reference>
<dbReference type="SUPFAM" id="SSF52200">
    <property type="entry name" value="Toll/Interleukin receptor TIR domain"/>
    <property type="match status" value="1"/>
</dbReference>
<evidence type="ECO:0000313" key="9">
    <source>
        <dbReference type="EnsemblPlants" id="AET01632"/>
    </source>
</evidence>
<feature type="compositionally biased region" description="Polar residues" evidence="5">
    <location>
        <begin position="1171"/>
        <end position="1183"/>
    </location>
</feature>
<dbReference type="InterPro" id="IPR058192">
    <property type="entry name" value="WHD_ROQ1-like"/>
</dbReference>
<dbReference type="GO" id="GO:0043531">
    <property type="term" value="F:ADP binding"/>
    <property type="evidence" value="ECO:0007669"/>
    <property type="project" value="InterPro"/>
</dbReference>
<feature type="region of interest" description="Disordered" evidence="5">
    <location>
        <begin position="1408"/>
        <end position="1454"/>
    </location>
</feature>
<organism evidence="7 10">
    <name type="scientific">Medicago truncatula</name>
    <name type="common">Barrel medic</name>
    <name type="synonym">Medicago tribuloides</name>
    <dbReference type="NCBI Taxonomy" id="3880"/>
    <lineage>
        <taxon>Eukaryota</taxon>
        <taxon>Viridiplantae</taxon>
        <taxon>Streptophyta</taxon>
        <taxon>Embryophyta</taxon>
        <taxon>Tracheophyta</taxon>
        <taxon>Spermatophyta</taxon>
        <taxon>Magnoliopsida</taxon>
        <taxon>eudicotyledons</taxon>
        <taxon>Gunneridae</taxon>
        <taxon>Pentapetalae</taxon>
        <taxon>rosids</taxon>
        <taxon>fabids</taxon>
        <taxon>Fabales</taxon>
        <taxon>Fabaceae</taxon>
        <taxon>Papilionoideae</taxon>
        <taxon>50 kb inversion clade</taxon>
        <taxon>NPAAA clade</taxon>
        <taxon>Hologalegina</taxon>
        <taxon>IRL clade</taxon>
        <taxon>Trifolieae</taxon>
        <taxon>Medicago</taxon>
    </lineage>
</organism>
<evidence type="ECO:0000313" key="8">
    <source>
        <dbReference type="EMBL" id="RHN39344.1"/>
    </source>
</evidence>
<dbReference type="InterPro" id="IPR002182">
    <property type="entry name" value="NB-ARC"/>
</dbReference>
<protein>
    <submittedName>
        <fullName evidence="7">Disease resistance protein (TIR-NBS-LRR class), putative</fullName>
    </submittedName>
    <submittedName>
        <fullName evidence="8">Putative TIR domain, winged helix-turn-helix DNA-binding domain-containing protein</fullName>
    </submittedName>
</protein>
<dbReference type="InterPro" id="IPR000157">
    <property type="entry name" value="TIR_dom"/>
</dbReference>
<dbReference type="PANTHER" id="PTHR11017">
    <property type="entry name" value="LEUCINE-RICH REPEAT-CONTAINING PROTEIN"/>
    <property type="match status" value="1"/>
</dbReference>
<dbReference type="InterPro" id="IPR011713">
    <property type="entry name" value="Leu-rich_rpt_3"/>
</dbReference>
<name>G7LI82_MEDTR</name>
<keyword evidence="4" id="KW-0520">NAD</keyword>
<evidence type="ECO:0000313" key="7">
    <source>
        <dbReference type="EMBL" id="AET01632.1"/>
    </source>
</evidence>
<sequence length="1473" mass="167142">MSYSSKKHDVFLSFRGEDTRYGITSHLHAALIHKSIKTYVDSLLERGEDIWPTLAKAIEESHVSIVVFSENFATSTWCLEELVKVLECRKVKGQVVIPVFYKTDPSDIRNQTGSYENAFAKHERDLGTNDLKVLNWKVALAEAATISGWHTQTHKEESILIDKIVNDVLQKLQLRYPNELEGVVRNEKNCEQVESLVERFPRLGIWGMGGMGKTIIAKVLFAKLFAQYDHVCFANAKEYSLSKLFSELLKEEISPSNVGSAFHMRRLRSRKVLIVLDNMDSLDQFEYLCRDYGELNKDSRLIITTRDRQLLSGRVDWIYEVKQWEYPKSLELFCLEAFEPSNPREKYEHLLQRAITYAGGVPLALKLLALHLRTRDIAFWESSFKKLDDHRDDKLHKVLKVSYDELDALEKKIFLDIAFFFIGEKKESVTKILDACGFEPNSGIVVLKDKALITISNNQTIQMHDLLQKMGSDIICNDCGEDPAAHTRLSGSKARAVIEENKGSSSIEGITLDLSQNNDLPLSADTFTKMKALRILKFHAPSNLQRCTNTYLNLPKFLEPFSNKLRYFEWNGYPFESLPQHFYAKFLVEIRMPHSNVKQLWQGTKELGKLEGIDLSECKQFEKLPNFSKASSLKWVNLSGCESLVDLHPSVLCADTLVTLILDRCTKVRRVRGEKHLNFLEKISVDGCKSLEEFAVSSDLIENLDLSSTGIKTLDLSIGRLQKLKQLNLESLRLNRIPKELSSVRSIRELKISGSRLIVEKKQLHELFDGLQSLQILHMKDFINQFELPNNVHVASKLMELNLDGSNMKMLPQSIKKLEELEILSLVNCRKLECIPELPPLITLLNAVNCTSLVSVSNLKKLATKMIGKTKHISFSNSLNLDGHSLGLIMESLNLTMMSAVFHNVSVRRLRVAVRSYNYNSVDACQLGTSIPRLFQCLTASDSSITITLLPDRSNLLGFIYSVVLSPAGGNGMKGGGARIKCQCNLGEEGIKATWLNTDVTELNSDHVYVWYDPFHCDSILKFYQPEICFEFYVTNDTGREVDGSVGIKECGVRLVSVQELESVLPELDSQKKEELKKAVELESGRRITLKPIVQEQRSAMVKLESVELESHFFNVEKSIRSSNNETNTNAGTSHEENITNSAKVFESKGNEGRPTESEAGLYLPVMSAFEGNTSDNKSSENNYDGKDNFDETKQSEGKPNIQGQVIVPDTTDPISKENSPMDLRNFEDESDEDPFAELESILLGSPESPPKVTCSTSDDVAVKEALHNLECLFENSLESILYDVELQQQLHTSLECIKLATNEKVSPNVVKLVQKMTSFIQNLSKNFVMTKNVVEDHINALRKREKLVQLMRDGKKQKKSMMKEKSQFEDEAKRLVEEGEKVEEKIRILVEQKNSIELEKIKLKESMERHEDEKKKLEDEAKNKITESKELMSSIKKSKTSYDAALSKQQKMKDKWEGFRVDFADNYGSSSS</sequence>
<evidence type="ECO:0000256" key="4">
    <source>
        <dbReference type="ARBA" id="ARBA00023027"/>
    </source>
</evidence>
<gene>
    <name evidence="9" type="primary">11424331</name>
    <name evidence="7" type="ordered locus">MTR_8g018280</name>
    <name evidence="8" type="ORF">MtrunA17_Chr8g0342791</name>
</gene>
<dbReference type="SUPFAM" id="SSF46785">
    <property type="entry name" value="Winged helix' DNA-binding domain"/>
    <property type="match status" value="1"/>
</dbReference>
<dbReference type="PRINTS" id="PR00364">
    <property type="entry name" value="DISEASERSIST"/>
</dbReference>
<dbReference type="PaxDb" id="3880-AET01632"/>
<dbReference type="InterPro" id="IPR032675">
    <property type="entry name" value="LRR_dom_sf"/>
</dbReference>
<keyword evidence="8" id="KW-0238">DNA-binding</keyword>
<dbReference type="Gene3D" id="3.40.50.300">
    <property type="entry name" value="P-loop containing nucleotide triphosphate hydrolases"/>
    <property type="match status" value="1"/>
</dbReference>
<evidence type="ECO:0000256" key="3">
    <source>
        <dbReference type="ARBA" id="ARBA00022821"/>
    </source>
</evidence>
<dbReference type="Proteomes" id="UP000002051">
    <property type="component" value="Chromosome 8"/>
</dbReference>
<accession>G7LI82</accession>
<dbReference type="GO" id="GO:0003677">
    <property type="term" value="F:DNA binding"/>
    <property type="evidence" value="ECO:0007669"/>
    <property type="project" value="UniProtKB-KW"/>
</dbReference>
<feature type="region of interest" description="Disordered" evidence="5">
    <location>
        <begin position="1171"/>
        <end position="1232"/>
    </location>
</feature>
<dbReference type="EnsemblPlants" id="AET01632">
    <property type="protein sequence ID" value="AET01632"/>
    <property type="gene ID" value="MTR_8g018280"/>
</dbReference>
<dbReference type="PROSITE" id="PS50104">
    <property type="entry name" value="TIR"/>
    <property type="match status" value="1"/>
</dbReference>
<dbReference type="OrthoDB" id="1055097at2759"/>
<dbReference type="InterPro" id="IPR027417">
    <property type="entry name" value="P-loop_NTPase"/>
</dbReference>
<dbReference type="HOGENOM" id="CLU_001561_0_0_1"/>
<dbReference type="InterPro" id="IPR036390">
    <property type="entry name" value="WH_DNA-bd_sf"/>
</dbReference>
<dbReference type="SUPFAM" id="SSF52540">
    <property type="entry name" value="P-loop containing nucleoside triphosphate hydrolases"/>
    <property type="match status" value="1"/>
</dbReference>
<dbReference type="Pfam" id="PF07725">
    <property type="entry name" value="LRR_3"/>
    <property type="match status" value="1"/>
</dbReference>
<dbReference type="EMBL" id="CM001224">
    <property type="protein sequence ID" value="AET01632.1"/>
    <property type="molecule type" value="Genomic_DNA"/>
</dbReference>
<dbReference type="InterPro" id="IPR044974">
    <property type="entry name" value="Disease_R_plants"/>
</dbReference>
<dbReference type="FunFam" id="3.40.50.10140:FF:000007">
    <property type="entry name" value="Disease resistance protein (TIR-NBS-LRR class)"/>
    <property type="match status" value="1"/>
</dbReference>
<reference evidence="7 10" key="1">
    <citation type="journal article" date="2011" name="Nature">
        <title>The Medicago genome provides insight into the evolution of rhizobial symbioses.</title>
        <authorList>
            <person name="Young N.D."/>
            <person name="Debelle F."/>
            <person name="Oldroyd G.E."/>
            <person name="Geurts R."/>
            <person name="Cannon S.B."/>
            <person name="Udvardi M.K."/>
            <person name="Benedito V.A."/>
            <person name="Mayer K.F."/>
            <person name="Gouzy J."/>
            <person name="Schoof H."/>
            <person name="Van de Peer Y."/>
            <person name="Proost S."/>
            <person name="Cook D.R."/>
            <person name="Meyers B.C."/>
            <person name="Spannagl M."/>
            <person name="Cheung F."/>
            <person name="De Mita S."/>
            <person name="Krishnakumar V."/>
            <person name="Gundlach H."/>
            <person name="Zhou S."/>
            <person name="Mudge J."/>
            <person name="Bharti A.K."/>
            <person name="Murray J.D."/>
            <person name="Naoumkina M.A."/>
            <person name="Rosen B."/>
            <person name="Silverstein K.A."/>
            <person name="Tang H."/>
            <person name="Rombauts S."/>
            <person name="Zhao P.X."/>
            <person name="Zhou P."/>
            <person name="Barbe V."/>
            <person name="Bardou P."/>
            <person name="Bechner M."/>
            <person name="Bellec A."/>
            <person name="Berger A."/>
            <person name="Berges H."/>
            <person name="Bidwell S."/>
            <person name="Bisseling T."/>
            <person name="Choisne N."/>
            <person name="Couloux A."/>
            <person name="Denny R."/>
            <person name="Deshpande S."/>
            <person name="Dai X."/>
            <person name="Doyle J.J."/>
            <person name="Dudez A.M."/>
            <person name="Farmer A.D."/>
            <person name="Fouteau S."/>
            <person name="Franken C."/>
            <person name="Gibelin C."/>
            <person name="Gish J."/>
            <person name="Goldstein S."/>
            <person name="Gonzalez A.J."/>
            <person name="Green P.J."/>
            <person name="Hallab A."/>
            <person name="Hartog M."/>
            <person name="Hua A."/>
            <person name="Humphray S.J."/>
            <person name="Jeong D.H."/>
            <person name="Jing Y."/>
            <person name="Jocker A."/>
            <person name="Kenton S.M."/>
            <person name="Kim D.J."/>
            <person name="Klee K."/>
            <person name="Lai H."/>
            <person name="Lang C."/>
            <person name="Lin S."/>
            <person name="Macmil S.L."/>
            <person name="Magdelenat G."/>
            <person name="Matthews L."/>
            <person name="McCorrison J."/>
            <person name="Monaghan E.L."/>
            <person name="Mun J.H."/>
            <person name="Najar F.Z."/>
            <person name="Nicholson C."/>
            <person name="Noirot C."/>
            <person name="O'Bleness M."/>
            <person name="Paule C.R."/>
            <person name="Poulain J."/>
            <person name="Prion F."/>
            <person name="Qin B."/>
            <person name="Qu C."/>
            <person name="Retzel E.F."/>
            <person name="Riddle C."/>
            <person name="Sallet E."/>
            <person name="Samain S."/>
            <person name="Samson N."/>
            <person name="Sanders I."/>
            <person name="Saurat O."/>
            <person name="Scarpelli C."/>
            <person name="Schiex T."/>
            <person name="Segurens B."/>
            <person name="Severin A.J."/>
            <person name="Sherrier D.J."/>
            <person name="Shi R."/>
            <person name="Sims S."/>
            <person name="Singer S.R."/>
            <person name="Sinharoy S."/>
            <person name="Sterck L."/>
            <person name="Viollet A."/>
            <person name="Wang B.B."/>
            <person name="Wang K."/>
            <person name="Wang M."/>
            <person name="Wang X."/>
            <person name="Warfsmann J."/>
            <person name="Weissenbach J."/>
            <person name="White D.D."/>
            <person name="White J.D."/>
            <person name="Wiley G.B."/>
            <person name="Wincker P."/>
            <person name="Xing Y."/>
            <person name="Yang L."/>
            <person name="Yao Z."/>
            <person name="Ying F."/>
            <person name="Zhai J."/>
            <person name="Zhou L."/>
            <person name="Zuber A."/>
            <person name="Denarie J."/>
            <person name="Dixon R.A."/>
            <person name="May G.D."/>
            <person name="Schwartz D.C."/>
            <person name="Rogers J."/>
            <person name="Quetier F."/>
            <person name="Town C.D."/>
            <person name="Roe B.A."/>
        </authorList>
    </citation>
    <scope>NUCLEOTIDE SEQUENCE [LARGE SCALE GENOMIC DNA]</scope>
    <source>
        <strain evidence="7">A17</strain>
        <strain evidence="9 10">cv. Jemalong A17</strain>
    </source>
</reference>
<dbReference type="Gene3D" id="1.10.8.430">
    <property type="entry name" value="Helical domain of apoptotic protease-activating factors"/>
    <property type="match status" value="1"/>
</dbReference>
<evidence type="ECO:0000313" key="10">
    <source>
        <dbReference type="Proteomes" id="UP000002051"/>
    </source>
</evidence>
<reference evidence="7 10" key="2">
    <citation type="journal article" date="2014" name="BMC Genomics">
        <title>An improved genome release (version Mt4.0) for the model legume Medicago truncatula.</title>
        <authorList>
            <person name="Tang H."/>
            <person name="Krishnakumar V."/>
            <person name="Bidwell S."/>
            <person name="Rosen B."/>
            <person name="Chan A."/>
            <person name="Zhou S."/>
            <person name="Gentzbittel L."/>
            <person name="Childs K.L."/>
            <person name="Yandell M."/>
            <person name="Gundlach H."/>
            <person name="Mayer K.F."/>
            <person name="Schwartz D.C."/>
            <person name="Town C.D."/>
        </authorList>
    </citation>
    <scope>GENOME REANNOTATION</scope>
    <source>
        <strain evidence="9 10">cv. Jemalong A17</strain>
    </source>
</reference>
<evidence type="ECO:0000256" key="1">
    <source>
        <dbReference type="ARBA" id="ARBA00022614"/>
    </source>
</evidence>
<dbReference type="KEGG" id="mtr:11424331"/>
<dbReference type="EMBL" id="PSQE01000008">
    <property type="protein sequence ID" value="RHN39344.1"/>
    <property type="molecule type" value="Genomic_DNA"/>
</dbReference>
<dbReference type="Gene3D" id="3.40.50.10140">
    <property type="entry name" value="Toll/interleukin-1 receptor homology (TIR) domain"/>
    <property type="match status" value="1"/>
</dbReference>
<dbReference type="InterPro" id="IPR042197">
    <property type="entry name" value="Apaf_helical"/>
</dbReference>
<dbReference type="Gene3D" id="3.80.10.10">
    <property type="entry name" value="Ribonuclease Inhibitor"/>
    <property type="match status" value="2"/>
</dbReference>
<keyword evidence="2" id="KW-0677">Repeat</keyword>
<dbReference type="OMA" id="CFEFCVA"/>
<dbReference type="Proteomes" id="UP000265566">
    <property type="component" value="Chromosome 8"/>
</dbReference>
<dbReference type="SUPFAM" id="SSF52058">
    <property type="entry name" value="L domain-like"/>
    <property type="match status" value="1"/>
</dbReference>
<dbReference type="Gramene" id="rna45354">
    <property type="protein sequence ID" value="RHN39344.1"/>
    <property type="gene ID" value="gene45354"/>
</dbReference>
<proteinExistence type="predicted"/>
<feature type="compositionally biased region" description="Basic and acidic residues" evidence="5">
    <location>
        <begin position="1184"/>
        <end position="1197"/>
    </location>
</feature>
<evidence type="ECO:0000256" key="5">
    <source>
        <dbReference type="SAM" id="MobiDB-lite"/>
    </source>
</evidence>
<dbReference type="Pfam" id="PF00931">
    <property type="entry name" value="NB-ARC"/>
    <property type="match status" value="1"/>
</dbReference>
<evidence type="ECO:0000259" key="6">
    <source>
        <dbReference type="PROSITE" id="PS50104"/>
    </source>
</evidence>
<dbReference type="GO" id="GO:0006952">
    <property type="term" value="P:defense response"/>
    <property type="evidence" value="ECO:0007669"/>
    <property type="project" value="UniProtKB-KW"/>
</dbReference>
<dbReference type="InterPro" id="IPR035897">
    <property type="entry name" value="Toll_tir_struct_dom_sf"/>
</dbReference>
<evidence type="ECO:0000256" key="2">
    <source>
        <dbReference type="ARBA" id="ARBA00022737"/>
    </source>
</evidence>
<keyword evidence="3" id="KW-0611">Plant defense</keyword>
<reference evidence="9" key="3">
    <citation type="submission" date="2015-04" db="UniProtKB">
        <authorList>
            <consortium name="EnsemblPlants"/>
        </authorList>
    </citation>
    <scope>IDENTIFICATION</scope>
    <source>
        <strain evidence="9">cv. Jemalong A17</strain>
    </source>
</reference>
<keyword evidence="10" id="KW-1185">Reference proteome</keyword>
<keyword evidence="1" id="KW-0433">Leucine-rich repeat</keyword>
<feature type="compositionally biased region" description="Basic and acidic residues" evidence="5">
    <location>
        <begin position="1408"/>
        <end position="1431"/>
    </location>
</feature>
<dbReference type="SMART" id="SM00255">
    <property type="entry name" value="TIR"/>
    <property type="match status" value="1"/>
</dbReference>
<dbReference type="Pfam" id="PF01582">
    <property type="entry name" value="TIR"/>
    <property type="match status" value="1"/>
</dbReference>
<dbReference type="Pfam" id="PF23282">
    <property type="entry name" value="WHD_ROQ1"/>
    <property type="match status" value="1"/>
</dbReference>
<dbReference type="PANTHER" id="PTHR11017:SF243">
    <property type="entry name" value="ADP-RIBOSYL CYCLASE_CYCLIC ADP-RIBOSE HYDROLASE"/>
    <property type="match status" value="1"/>
</dbReference>
<dbReference type="GO" id="GO:0007165">
    <property type="term" value="P:signal transduction"/>
    <property type="evidence" value="ECO:0007669"/>
    <property type="project" value="InterPro"/>
</dbReference>